<evidence type="ECO:0000313" key="1">
    <source>
        <dbReference type="EMBL" id="KRY95838.1"/>
    </source>
</evidence>
<keyword evidence="2" id="KW-1185">Reference proteome</keyword>
<name>A0A0V1GC42_9BILA</name>
<accession>A0A0V1GC42</accession>
<organism evidence="1 2">
    <name type="scientific">Trichinella zimbabwensis</name>
    <dbReference type="NCBI Taxonomy" id="268475"/>
    <lineage>
        <taxon>Eukaryota</taxon>
        <taxon>Metazoa</taxon>
        <taxon>Ecdysozoa</taxon>
        <taxon>Nematoda</taxon>
        <taxon>Enoplea</taxon>
        <taxon>Dorylaimia</taxon>
        <taxon>Trichinellida</taxon>
        <taxon>Trichinellidae</taxon>
        <taxon>Trichinella</taxon>
    </lineage>
</organism>
<feature type="non-terminal residue" evidence="1">
    <location>
        <position position="39"/>
    </location>
</feature>
<dbReference type="EMBL" id="JYDP01003391">
    <property type="protein sequence ID" value="KRY95838.1"/>
    <property type="molecule type" value="Genomic_DNA"/>
</dbReference>
<dbReference type="Proteomes" id="UP000055024">
    <property type="component" value="Unassembled WGS sequence"/>
</dbReference>
<sequence length="39" mass="4523">MIWFILGAFSVKFSEKSFFEIFRVTQARPGVTQARPRSS</sequence>
<dbReference type="AlphaFoldDB" id="A0A0V1GC42"/>
<comment type="caution">
    <text evidence="1">The sequence shown here is derived from an EMBL/GenBank/DDBJ whole genome shotgun (WGS) entry which is preliminary data.</text>
</comment>
<gene>
    <name evidence="1" type="ORF">T11_13402</name>
</gene>
<reference evidence="1 2" key="1">
    <citation type="submission" date="2015-01" db="EMBL/GenBank/DDBJ databases">
        <title>Evolution of Trichinella species and genotypes.</title>
        <authorList>
            <person name="Korhonen P.K."/>
            <person name="Edoardo P."/>
            <person name="Giuseppe L.R."/>
            <person name="Gasser R.B."/>
        </authorList>
    </citation>
    <scope>NUCLEOTIDE SEQUENCE [LARGE SCALE GENOMIC DNA]</scope>
    <source>
        <strain evidence="1">ISS1029</strain>
    </source>
</reference>
<evidence type="ECO:0000313" key="2">
    <source>
        <dbReference type="Proteomes" id="UP000055024"/>
    </source>
</evidence>
<protein>
    <submittedName>
        <fullName evidence="1">Uncharacterized protein</fullName>
    </submittedName>
</protein>
<proteinExistence type="predicted"/>